<dbReference type="OrthoDB" id="58570at2759"/>
<dbReference type="SUPFAM" id="SSF53474">
    <property type="entry name" value="alpha/beta-Hydrolases"/>
    <property type="match status" value="1"/>
</dbReference>
<feature type="transmembrane region" description="Helical" evidence="1">
    <location>
        <begin position="504"/>
        <end position="527"/>
    </location>
</feature>
<evidence type="ECO:0000313" key="3">
    <source>
        <dbReference type="EMBL" id="OHT14585.1"/>
    </source>
</evidence>
<sequence length="933" mass="106841">MRRSSEYVQSEMRSIHTLFDPIDFVLKPSQISTLSCPSVPTDLEFVIDGRSYRCNKGLARSVFTNVNDQLNNNPKLDKIVLSLDDPKCYFQIIQCMLAGEVITINEENANFLNNVATTLGNDELRLKTEIYLSRYKNGDLQPAKWYQQALNLIFSFFSNISMVSRIFLFLCELIGYAIGIAFIFNLFMVPLTSGIISPTLSDSFRYGLMIPYFLFNINIVSLIEIITFYICKSNHFISQIPFPKHIQLLKLIKKVWPFCNKPVEVQFSELELSSAPMLSANKNDQSKKYNDVKKKFFLYTGQHNVYNAILGLILTIVCIFFIFTEVFRYVMVFFTVYLPTFMVATVIILYSFLAILSIFPKARTNFIENGDFSDPFVNSMYFTESKWSLLLHRLFKKFKKNSNPYNNNDITTNEEGFVYENNNNSNNKTNRNSISINANSPTIIINTPNPTPTNLNLNFHEYETILKQIFFTIFSKATAGFIIAIGLLLMIIIEHDHFEPSQAILIFLIVIFLLIPLMSSINFPFLIHQRFFFQTYSESQVKLQDKWMHNSRQRVTWLKSWFTWSKDATSIRVSRIIFIIFYIIVGVGSIFPAMIFKQEDLVDDFNNTFTRNIKSNPDLMKPYNDYLKYQNKYTNGNKTIYLMNPVCEIKVDELTIYQLSALAEASYQYENDDPTLHSMLSVFFGENWNTTLQIIDDAPKSEISHSNVRHFIYKDRIHIVSIRGTANTVDVLADVELWASSFIMNILSSSIPIFNGYVSDFRTFLGYAMHLPRFMFKPFSLINGYINVINKFVSNIQLGNGTEIILVGHSLGGGLAKLISTMTGYRAISYSGPGIQALTAFYQWKDDHIAQSFTNIVPNLDPVSGVDTATGSSFLIPCDAGMIACHNIIRTMCMLSTLCNNLTLNTYSFCIQNLGSDEMIAISNSGRPYSYIS</sequence>
<dbReference type="EMBL" id="MLAK01000344">
    <property type="protein sequence ID" value="OHT14585.1"/>
    <property type="molecule type" value="Genomic_DNA"/>
</dbReference>
<dbReference type="Proteomes" id="UP000179807">
    <property type="component" value="Unassembled WGS sequence"/>
</dbReference>
<dbReference type="AlphaFoldDB" id="A0A1J4KTG2"/>
<keyword evidence="4" id="KW-1185">Reference proteome</keyword>
<dbReference type="InterPro" id="IPR002921">
    <property type="entry name" value="Fungal_lipase-type"/>
</dbReference>
<feature type="domain" description="Fungal lipase-type" evidence="2">
    <location>
        <begin position="719"/>
        <end position="863"/>
    </location>
</feature>
<feature type="transmembrane region" description="Helical" evidence="1">
    <location>
        <begin position="469"/>
        <end position="492"/>
    </location>
</feature>
<evidence type="ECO:0000256" key="1">
    <source>
        <dbReference type="SAM" id="Phobius"/>
    </source>
</evidence>
<evidence type="ECO:0000259" key="2">
    <source>
        <dbReference type="Pfam" id="PF01764"/>
    </source>
</evidence>
<feature type="transmembrane region" description="Helical" evidence="1">
    <location>
        <begin position="304"/>
        <end position="323"/>
    </location>
</feature>
<dbReference type="Pfam" id="PF01764">
    <property type="entry name" value="Lipase_3"/>
    <property type="match status" value="1"/>
</dbReference>
<feature type="transmembrane region" description="Helical" evidence="1">
    <location>
        <begin position="209"/>
        <end position="231"/>
    </location>
</feature>
<protein>
    <recommendedName>
        <fullName evidence="2">Fungal lipase-type domain-containing protein</fullName>
    </recommendedName>
</protein>
<dbReference type="Gene3D" id="3.40.50.1820">
    <property type="entry name" value="alpha/beta hydrolase"/>
    <property type="match status" value="1"/>
</dbReference>
<dbReference type="GO" id="GO:0006629">
    <property type="term" value="P:lipid metabolic process"/>
    <property type="evidence" value="ECO:0007669"/>
    <property type="project" value="InterPro"/>
</dbReference>
<reference evidence="3" key="1">
    <citation type="submission" date="2016-10" db="EMBL/GenBank/DDBJ databases">
        <authorList>
            <person name="Benchimol M."/>
            <person name="Almeida L.G."/>
            <person name="Vasconcelos A.T."/>
            <person name="Perreira-Neves A."/>
            <person name="Rosa I.A."/>
            <person name="Tasca T."/>
            <person name="Bogo M.R."/>
            <person name="de Souza W."/>
        </authorList>
    </citation>
    <scope>NUCLEOTIDE SEQUENCE [LARGE SCALE GENOMIC DNA]</scope>
    <source>
        <strain evidence="3">K</strain>
    </source>
</reference>
<evidence type="ECO:0000313" key="4">
    <source>
        <dbReference type="Proteomes" id="UP000179807"/>
    </source>
</evidence>
<keyword evidence="1" id="KW-0812">Transmembrane</keyword>
<dbReference type="RefSeq" id="XP_068367721.1">
    <property type="nucleotide sequence ID" value="XM_068498136.1"/>
</dbReference>
<dbReference type="VEuPathDB" id="TrichDB:TRFO_14990"/>
<proteinExistence type="predicted"/>
<comment type="caution">
    <text evidence="3">The sequence shown here is derived from an EMBL/GenBank/DDBJ whole genome shotgun (WGS) entry which is preliminary data.</text>
</comment>
<keyword evidence="1" id="KW-0472">Membrane</keyword>
<gene>
    <name evidence="3" type="ORF">TRFO_14990</name>
</gene>
<feature type="transmembrane region" description="Helical" evidence="1">
    <location>
        <begin position="329"/>
        <end position="359"/>
    </location>
</feature>
<feature type="transmembrane region" description="Helical" evidence="1">
    <location>
        <begin position="166"/>
        <end position="189"/>
    </location>
</feature>
<dbReference type="InterPro" id="IPR029058">
    <property type="entry name" value="AB_hydrolase_fold"/>
</dbReference>
<keyword evidence="1" id="KW-1133">Transmembrane helix</keyword>
<feature type="transmembrane region" description="Helical" evidence="1">
    <location>
        <begin position="576"/>
        <end position="596"/>
    </location>
</feature>
<name>A0A1J4KTG2_9EUKA</name>
<dbReference type="GeneID" id="94832840"/>
<organism evidence="3 4">
    <name type="scientific">Tritrichomonas foetus</name>
    <dbReference type="NCBI Taxonomy" id="1144522"/>
    <lineage>
        <taxon>Eukaryota</taxon>
        <taxon>Metamonada</taxon>
        <taxon>Parabasalia</taxon>
        <taxon>Tritrichomonadida</taxon>
        <taxon>Tritrichomonadidae</taxon>
        <taxon>Tritrichomonas</taxon>
    </lineage>
</organism>
<accession>A0A1J4KTG2</accession>